<comment type="caution">
    <text evidence="3">The sequence shown here is derived from an EMBL/GenBank/DDBJ whole genome shotgun (WGS) entry which is preliminary data.</text>
</comment>
<dbReference type="InterPro" id="IPR036908">
    <property type="entry name" value="RlpA-like_sf"/>
</dbReference>
<evidence type="ECO:0000256" key="1">
    <source>
        <dbReference type="SAM" id="MobiDB-lite"/>
    </source>
</evidence>
<feature type="compositionally biased region" description="Acidic residues" evidence="1">
    <location>
        <begin position="265"/>
        <end position="333"/>
    </location>
</feature>
<sequence length="503" mass="56445">MNMIKEKLIFMIAVTSILAGELPDNLTWYDGKGTIYWDCSGMACDSPRVPNEWTNGKNPYYIARSYYAPKQVDDSESVYGESLWATMAASDNLGNLLGNNADNYQGINDHTGCGKCVLMKVPSATNSETIALVMKTNRCPPWSNGCSNSDPYHIDLAVPGFDALSYSTANICGTNNINGVSVDTCFNDQQSSGQCFDNNYNPINNCQCEIRGPRLQNGCKQFTNWGWQTGNPDIKFAIVDCPTSFIEYISQADPNSYNTCGTDTQDQDNDQDEQDQNNDQDNDSDNDIDIDEDNNDNDEDQDQDDNEQTNEEDQDESDEDNSNDNDDDNENGNDADSSKINEGNCYINECGCPIGFKQNWCQNNYISLTQSHECQQSEDKCVNCNSIWCQNQDQNSDQEEQTEDEQSDDENFENDVIVNEKGQIVQGVCYILECGCPSQFKQSWCENNQISLTQSLQCQSIKDMCIKNCNSVWCDSNIQDGENSSDIKKSFILLMMIILISFQ</sequence>
<proteinExistence type="predicted"/>
<dbReference type="SUPFAM" id="SSF50685">
    <property type="entry name" value="Barwin-like endoglucanases"/>
    <property type="match status" value="1"/>
</dbReference>
<evidence type="ECO:0000313" key="3">
    <source>
        <dbReference type="EMBL" id="KRX00501.1"/>
    </source>
</evidence>
<protein>
    <submittedName>
        <fullName evidence="3">RlpA-like double-psi beta-barrel domain</fullName>
    </submittedName>
</protein>
<dbReference type="AlphaFoldDB" id="A0A0V0QE70"/>
<keyword evidence="2" id="KW-0732">Signal</keyword>
<dbReference type="Gene3D" id="2.40.40.10">
    <property type="entry name" value="RlpA-like domain"/>
    <property type="match status" value="1"/>
</dbReference>
<feature type="chain" id="PRO_5006867423" evidence="2">
    <location>
        <begin position="20"/>
        <end position="503"/>
    </location>
</feature>
<evidence type="ECO:0000313" key="4">
    <source>
        <dbReference type="Proteomes" id="UP000054937"/>
    </source>
</evidence>
<name>A0A0V0QE70_PSEPJ</name>
<dbReference type="InParanoid" id="A0A0V0QE70"/>
<evidence type="ECO:0000256" key="2">
    <source>
        <dbReference type="SAM" id="SignalP"/>
    </source>
</evidence>
<gene>
    <name evidence="3" type="ORF">PPERSA_06144</name>
</gene>
<dbReference type="EMBL" id="LDAU01000187">
    <property type="protein sequence ID" value="KRX00501.1"/>
    <property type="molecule type" value="Genomic_DNA"/>
</dbReference>
<organism evidence="3 4">
    <name type="scientific">Pseudocohnilembus persalinus</name>
    <name type="common">Ciliate</name>
    <dbReference type="NCBI Taxonomy" id="266149"/>
    <lineage>
        <taxon>Eukaryota</taxon>
        <taxon>Sar</taxon>
        <taxon>Alveolata</taxon>
        <taxon>Ciliophora</taxon>
        <taxon>Intramacronucleata</taxon>
        <taxon>Oligohymenophorea</taxon>
        <taxon>Scuticociliatia</taxon>
        <taxon>Philasterida</taxon>
        <taxon>Pseudocohnilembidae</taxon>
        <taxon>Pseudocohnilembus</taxon>
    </lineage>
</organism>
<accession>A0A0V0QE70</accession>
<feature type="region of interest" description="Disordered" evidence="1">
    <location>
        <begin position="257"/>
        <end position="339"/>
    </location>
</feature>
<keyword evidence="4" id="KW-1185">Reference proteome</keyword>
<feature type="signal peptide" evidence="2">
    <location>
        <begin position="1"/>
        <end position="19"/>
    </location>
</feature>
<dbReference type="OrthoDB" id="10035502at2759"/>
<reference evidence="3 4" key="1">
    <citation type="journal article" date="2015" name="Sci. Rep.">
        <title>Genome of the facultative scuticociliatosis pathogen Pseudocohnilembus persalinus provides insight into its virulence through horizontal gene transfer.</title>
        <authorList>
            <person name="Xiong J."/>
            <person name="Wang G."/>
            <person name="Cheng J."/>
            <person name="Tian M."/>
            <person name="Pan X."/>
            <person name="Warren A."/>
            <person name="Jiang C."/>
            <person name="Yuan D."/>
            <person name="Miao W."/>
        </authorList>
    </citation>
    <scope>NUCLEOTIDE SEQUENCE [LARGE SCALE GENOMIC DNA]</scope>
    <source>
        <strain evidence="3">36N120E</strain>
    </source>
</reference>
<dbReference type="Proteomes" id="UP000054937">
    <property type="component" value="Unassembled WGS sequence"/>
</dbReference>